<keyword evidence="4" id="KW-0560">Oxidoreductase</keyword>
<dbReference type="GO" id="GO:0016491">
    <property type="term" value="F:oxidoreductase activity"/>
    <property type="evidence" value="ECO:0007669"/>
    <property type="project" value="UniProtKB-KW"/>
</dbReference>
<dbReference type="PANTHER" id="PTHR43425:SF2">
    <property type="entry name" value="OXYGEN-INSENSITIVE NADPH NITROREDUCTASE"/>
    <property type="match status" value="1"/>
</dbReference>
<proteinExistence type="inferred from homology"/>
<keyword evidence="7" id="KW-1185">Reference proteome</keyword>
<dbReference type="PIRSF" id="PIRSF005426">
    <property type="entry name" value="Frp"/>
    <property type="match status" value="1"/>
</dbReference>
<dbReference type="SUPFAM" id="SSF55469">
    <property type="entry name" value="FMN-dependent nitroreductase-like"/>
    <property type="match status" value="1"/>
</dbReference>
<keyword evidence="2" id="KW-0285">Flavoprotein</keyword>
<dbReference type="EMBL" id="DF977446">
    <property type="protein sequence ID" value="GAP82778.1"/>
    <property type="molecule type" value="Genomic_DNA"/>
</dbReference>
<evidence type="ECO:0000256" key="3">
    <source>
        <dbReference type="ARBA" id="ARBA00022643"/>
    </source>
</evidence>
<evidence type="ECO:0000313" key="7">
    <source>
        <dbReference type="Proteomes" id="UP000054516"/>
    </source>
</evidence>
<dbReference type="AlphaFoldDB" id="A0A1S7UHX1"/>
<dbReference type="PANTHER" id="PTHR43425">
    <property type="entry name" value="OXYGEN-INSENSITIVE NADPH NITROREDUCTASE"/>
    <property type="match status" value="1"/>
</dbReference>
<evidence type="ECO:0000256" key="1">
    <source>
        <dbReference type="ARBA" id="ARBA00008366"/>
    </source>
</evidence>
<dbReference type="Pfam" id="PF00881">
    <property type="entry name" value="Nitroreductase"/>
    <property type="match status" value="1"/>
</dbReference>
<dbReference type="Gene3D" id="3.40.109.10">
    <property type="entry name" value="NADH Oxidase"/>
    <property type="match status" value="1"/>
</dbReference>
<feature type="domain" description="Nitroreductase" evidence="5">
    <location>
        <begin position="46"/>
        <end position="196"/>
    </location>
</feature>
<dbReference type="OMA" id="AHFNQPM"/>
<evidence type="ECO:0000313" key="6">
    <source>
        <dbReference type="EMBL" id="GAP82778.1"/>
    </source>
</evidence>
<reference evidence="6" key="1">
    <citation type="submission" date="2016-03" db="EMBL/GenBank/DDBJ databases">
        <title>Draft genome sequence of Rosellinia necatrix.</title>
        <authorList>
            <person name="Kanematsu S."/>
        </authorList>
    </citation>
    <scope>NUCLEOTIDE SEQUENCE [LARGE SCALE GENOMIC DNA]</scope>
    <source>
        <strain evidence="6">W97</strain>
    </source>
</reference>
<evidence type="ECO:0000259" key="5">
    <source>
        <dbReference type="Pfam" id="PF00881"/>
    </source>
</evidence>
<dbReference type="InterPro" id="IPR029479">
    <property type="entry name" value="Nitroreductase"/>
</dbReference>
<dbReference type="OrthoDB" id="2094932at2759"/>
<dbReference type="Proteomes" id="UP000054516">
    <property type="component" value="Unassembled WGS sequence"/>
</dbReference>
<name>A0A1S7UHX1_ROSNE</name>
<comment type="similarity">
    <text evidence="1">Belongs to the flavin oxidoreductase frp family.</text>
</comment>
<organism evidence="6">
    <name type="scientific">Rosellinia necatrix</name>
    <name type="common">White root-rot fungus</name>
    <dbReference type="NCBI Taxonomy" id="77044"/>
    <lineage>
        <taxon>Eukaryota</taxon>
        <taxon>Fungi</taxon>
        <taxon>Dikarya</taxon>
        <taxon>Ascomycota</taxon>
        <taxon>Pezizomycotina</taxon>
        <taxon>Sordariomycetes</taxon>
        <taxon>Xylariomycetidae</taxon>
        <taxon>Xylariales</taxon>
        <taxon>Xylariaceae</taxon>
        <taxon>Rosellinia</taxon>
    </lineage>
</organism>
<evidence type="ECO:0000256" key="4">
    <source>
        <dbReference type="ARBA" id="ARBA00023002"/>
    </source>
</evidence>
<accession>A0A1S7UHX1</accession>
<protein>
    <submittedName>
        <fullName evidence="6">Putative nitroreductase</fullName>
    </submittedName>
</protein>
<keyword evidence="3" id="KW-0288">FMN</keyword>
<evidence type="ECO:0000256" key="2">
    <source>
        <dbReference type="ARBA" id="ARBA00022630"/>
    </source>
</evidence>
<gene>
    <name evidence="6" type="ORF">SAMD00023353_0103130</name>
</gene>
<dbReference type="InterPro" id="IPR000415">
    <property type="entry name" value="Nitroreductase-like"/>
</dbReference>
<dbReference type="InterPro" id="IPR016446">
    <property type="entry name" value="Flavin_OxRdtase_Frp"/>
</dbReference>
<sequence length="298" mass="31297">MAEANIPSLLQARYGAPLADSVTTSAAVAVGSGSGGGEQTIRTLLEHRSVRHFLPSGLPAGTLETIVAAAQSAATSSNLQTWSVVALEDAARKGRAAALCGDQAFIRAAPLFLVFCADLDRLTRVSARHGLRGEGLEFTEMFLMASLDAGLAGQNATVAAEALGLGACYVGAARNSPRELADLLGLPPRVVAVFGIAIGRPDPAATATAAAVKPRLPQKEVLHRETWRAAGSGGDLETSAAENLAEYDVTLASFNAGERREGVPAWTQRSARRIETIESLHGRHVLKDVLLEREFNLR</sequence>